<name>A0A5K0U7V5_9VIRU</name>
<dbReference type="PROSITE" id="PS50177">
    <property type="entry name" value="NTF2_DOMAIN"/>
    <property type="match status" value="1"/>
</dbReference>
<organism evidence="2 3">
    <name type="scientific">Yasminevirus sp. GU-2018</name>
    <dbReference type="NCBI Taxonomy" id="2420051"/>
    <lineage>
        <taxon>Viruses</taxon>
        <taxon>Varidnaviria</taxon>
        <taxon>Bamfordvirae</taxon>
        <taxon>Nucleocytoviricota</taxon>
        <taxon>Megaviricetes</taxon>
        <taxon>Imitervirales</taxon>
        <taxon>Mimiviridae</taxon>
        <taxon>Klosneuvirinae</taxon>
        <taxon>Yasminevirus</taxon>
        <taxon>Yasminevirus saudimassiliense</taxon>
    </lineage>
</organism>
<reference evidence="2 3" key="1">
    <citation type="submission" date="2018-10" db="EMBL/GenBank/DDBJ databases">
        <authorList>
            <consortium name="IHU Genomes"/>
        </authorList>
    </citation>
    <scope>NUCLEOTIDE SEQUENCE [LARGE SCALE GENOMIC DNA]</scope>
    <source>
        <strain evidence="2 3">A1</strain>
    </source>
</reference>
<dbReference type="EMBL" id="UPSH01000001">
    <property type="protein sequence ID" value="VBB17865.1"/>
    <property type="molecule type" value="Genomic_DNA"/>
</dbReference>
<comment type="caution">
    <text evidence="2">The sequence shown here is derived from an EMBL/GenBank/DDBJ whole genome shotgun (WGS) entry which is preliminary data.</text>
</comment>
<protein>
    <submittedName>
        <fullName evidence="2">Putative nuclear transport factor protein</fullName>
    </submittedName>
</protein>
<dbReference type="Proteomes" id="UP000594342">
    <property type="component" value="Unassembled WGS sequence"/>
</dbReference>
<evidence type="ECO:0000313" key="3">
    <source>
        <dbReference type="Proteomes" id="UP000594342"/>
    </source>
</evidence>
<dbReference type="SUPFAM" id="SSF54427">
    <property type="entry name" value="NTF2-like"/>
    <property type="match status" value="1"/>
</dbReference>
<evidence type="ECO:0000313" key="2">
    <source>
        <dbReference type="EMBL" id="VBB17865.1"/>
    </source>
</evidence>
<dbReference type="InterPro" id="IPR002075">
    <property type="entry name" value="NTF2_dom"/>
</dbReference>
<gene>
    <name evidence="2" type="ORF">YASMINEVIRUS_328</name>
</gene>
<sequence>MNGVQIQRINQDGHSSCQNCGQHNNHATEPGTVASHFLAEYYRNTSNIGWNAVQYLFDQNCTVICRDRNLGNAHDLLNALSAEYIKRANYGDIRTKWVVINSNSMLINVFGHIQFVGFTGSLSNIHSFSETFILTANNNGAIRCTHHMFDFH</sequence>
<proteinExistence type="predicted"/>
<evidence type="ECO:0000259" key="1">
    <source>
        <dbReference type="PROSITE" id="PS50177"/>
    </source>
</evidence>
<feature type="domain" description="NTF2" evidence="1">
    <location>
        <begin position="33"/>
        <end position="151"/>
    </location>
</feature>
<accession>A0A5K0U7V5</accession>
<dbReference type="InterPro" id="IPR032710">
    <property type="entry name" value="NTF2-like_dom_sf"/>
</dbReference>
<keyword evidence="3" id="KW-1185">Reference proteome</keyword>
<dbReference type="Pfam" id="PF02136">
    <property type="entry name" value="NTF2"/>
    <property type="match status" value="1"/>
</dbReference>
<dbReference type="InterPro" id="IPR018222">
    <property type="entry name" value="Nuclear_transport_factor_2_euk"/>
</dbReference>
<dbReference type="Gene3D" id="3.10.450.50">
    <property type="match status" value="1"/>
</dbReference>